<evidence type="ECO:0000256" key="1">
    <source>
        <dbReference type="SAM" id="SignalP"/>
    </source>
</evidence>
<proteinExistence type="predicted"/>
<feature type="chain" id="PRO_5013256996" evidence="1">
    <location>
        <begin position="19"/>
        <end position="84"/>
    </location>
</feature>
<accession>A0A224XSB5</accession>
<dbReference type="AlphaFoldDB" id="A0A224XSB5"/>
<name>A0A224XSB5_9HEMI</name>
<feature type="signal peptide" evidence="1">
    <location>
        <begin position="1"/>
        <end position="18"/>
    </location>
</feature>
<protein>
    <submittedName>
        <fullName evidence="2">Putative secreted protein</fullName>
    </submittedName>
</protein>
<keyword evidence="1" id="KW-0732">Signal</keyword>
<reference evidence="2" key="1">
    <citation type="journal article" date="2018" name="PLoS Negl. Trop. Dis.">
        <title>An insight into the salivary gland and fat body transcriptome of Panstrongylus lignarius (Hemiptera: Heteroptera), the main vector of Chagas disease in Peru.</title>
        <authorList>
            <person name="Nevoa J.C."/>
            <person name="Mendes M.T."/>
            <person name="da Silva M.V."/>
            <person name="Soares S.C."/>
            <person name="Oliveira C.J.F."/>
            <person name="Ribeiro J.M.C."/>
        </authorList>
    </citation>
    <scope>NUCLEOTIDE SEQUENCE</scope>
</reference>
<sequence length="84" mass="9582">MLLMKMLVVMIKLQPCNSNNRPLLLWKIKNQSALKRIIVVRKDAVLIGMIHQKVLTVVLRCTVLIADPVTATSPSRVHRYPRPV</sequence>
<evidence type="ECO:0000313" key="2">
    <source>
        <dbReference type="EMBL" id="JAW15415.1"/>
    </source>
</evidence>
<dbReference type="EMBL" id="GFTR01001011">
    <property type="protein sequence ID" value="JAW15415.1"/>
    <property type="molecule type" value="Transcribed_RNA"/>
</dbReference>
<organism evidence="2">
    <name type="scientific">Panstrongylus lignarius</name>
    <dbReference type="NCBI Taxonomy" id="156445"/>
    <lineage>
        <taxon>Eukaryota</taxon>
        <taxon>Metazoa</taxon>
        <taxon>Ecdysozoa</taxon>
        <taxon>Arthropoda</taxon>
        <taxon>Hexapoda</taxon>
        <taxon>Insecta</taxon>
        <taxon>Pterygota</taxon>
        <taxon>Neoptera</taxon>
        <taxon>Paraneoptera</taxon>
        <taxon>Hemiptera</taxon>
        <taxon>Heteroptera</taxon>
        <taxon>Panheteroptera</taxon>
        <taxon>Cimicomorpha</taxon>
        <taxon>Reduviidae</taxon>
        <taxon>Triatominae</taxon>
        <taxon>Panstrongylus</taxon>
    </lineage>
</organism>